<dbReference type="EMBL" id="JABBWM010000057">
    <property type="protein sequence ID" value="KAG2099584.1"/>
    <property type="molecule type" value="Genomic_DNA"/>
</dbReference>
<reference evidence="1" key="1">
    <citation type="journal article" date="2020" name="New Phytol.">
        <title>Comparative genomics reveals dynamic genome evolution in host specialist ectomycorrhizal fungi.</title>
        <authorList>
            <person name="Lofgren L.A."/>
            <person name="Nguyen N.H."/>
            <person name="Vilgalys R."/>
            <person name="Ruytinx J."/>
            <person name="Liao H.L."/>
            <person name="Branco S."/>
            <person name="Kuo A."/>
            <person name="LaButti K."/>
            <person name="Lipzen A."/>
            <person name="Andreopoulos W."/>
            <person name="Pangilinan J."/>
            <person name="Riley R."/>
            <person name="Hundley H."/>
            <person name="Na H."/>
            <person name="Barry K."/>
            <person name="Grigoriev I.V."/>
            <person name="Stajich J.E."/>
            <person name="Kennedy P.G."/>
        </authorList>
    </citation>
    <scope>NUCLEOTIDE SEQUENCE</scope>
    <source>
        <strain evidence="1">FC423</strain>
    </source>
</reference>
<protein>
    <submittedName>
        <fullName evidence="1">Uncharacterized protein</fullName>
    </submittedName>
</protein>
<proteinExistence type="predicted"/>
<dbReference type="Proteomes" id="UP000823399">
    <property type="component" value="Unassembled WGS sequence"/>
</dbReference>
<keyword evidence="2" id="KW-1185">Reference proteome</keyword>
<dbReference type="OrthoDB" id="107110at2759"/>
<name>A0A9P7EZW6_9AGAM</name>
<comment type="caution">
    <text evidence="1">The sequence shown here is derived from an EMBL/GenBank/DDBJ whole genome shotgun (WGS) entry which is preliminary data.</text>
</comment>
<dbReference type="RefSeq" id="XP_041289232.1">
    <property type="nucleotide sequence ID" value="XM_041443507.1"/>
</dbReference>
<dbReference type="GeneID" id="64705766"/>
<evidence type="ECO:0000313" key="2">
    <source>
        <dbReference type="Proteomes" id="UP000823399"/>
    </source>
</evidence>
<dbReference type="AlphaFoldDB" id="A0A9P7EZW6"/>
<dbReference type="PANTHER" id="PTHR33266">
    <property type="entry name" value="CHROMOSOME 15, WHOLE GENOME SHOTGUN SEQUENCE"/>
    <property type="match status" value="1"/>
</dbReference>
<organism evidence="1 2">
    <name type="scientific">Suillus discolor</name>
    <dbReference type="NCBI Taxonomy" id="1912936"/>
    <lineage>
        <taxon>Eukaryota</taxon>
        <taxon>Fungi</taxon>
        <taxon>Dikarya</taxon>
        <taxon>Basidiomycota</taxon>
        <taxon>Agaricomycotina</taxon>
        <taxon>Agaricomycetes</taxon>
        <taxon>Agaricomycetidae</taxon>
        <taxon>Boletales</taxon>
        <taxon>Suillineae</taxon>
        <taxon>Suillaceae</taxon>
        <taxon>Suillus</taxon>
    </lineage>
</organism>
<dbReference type="PANTHER" id="PTHR33266:SF1">
    <property type="entry name" value="F-BOX DOMAIN-CONTAINING PROTEIN"/>
    <property type="match status" value="1"/>
</dbReference>
<evidence type="ECO:0000313" key="1">
    <source>
        <dbReference type="EMBL" id="KAG2099584.1"/>
    </source>
</evidence>
<sequence length="558" mass="62179">MSQTISAASRLLKREHLKGSLDTEVALAKKTLQKHPQLWEIIRHACQTRSFSHIADLELFQIPQASDPVQSSQDFLYDSFVRPYVGKAVDGFYEYLKKSNMKFRGGGMHRPYYAKFCSIVQSSGTGKSRLMIELRNKGVIVSYMNLRDPSDLGYPTRDLVPTRILTENTGCTPAEYTAHCCAFSTAIFQTLQQVLNNPNIKMPTPEEKTDVATAAKLRSTSLADRKIRSAKLRGESFVTTSYDNMPRVLQHLFTEEGNVSNDDLKLVIAFDEAHTLSNISGKGFLPSDIIGRAINCYSQKSDASVWVVFVSTTLQVAVPSDIIGRAINCYSQKSDASVWVVFVSTTLQVADFSAPQEIHDSMRLAVYGDLVYTSWFDHIVGFGHPLSVSMFLSLFAISLTAMNRWKSLAERLPVIDILRLAAQKLCKSTIFNPGDKNQALAVLSQRFGLNFCLGHPDATSHLSKAVVSHLRMLFLTTKDRMWNFTASEPLLSCVAAIILHRMPYDLSDALRVLNSKVDGGMVEIEQSGDFASRLLLLLAKDLFVRKDPPQRLDPASTL</sequence>
<gene>
    <name evidence="1" type="ORF">F5147DRAFT_814009</name>
</gene>
<accession>A0A9P7EZW6</accession>